<evidence type="ECO:0000256" key="5">
    <source>
        <dbReference type="ARBA" id="ARBA00022691"/>
    </source>
</evidence>
<keyword evidence="8" id="KW-0411">Iron-sulfur</keyword>
<evidence type="ECO:0000256" key="3">
    <source>
        <dbReference type="ARBA" id="ARBA00022603"/>
    </source>
</evidence>
<evidence type="ECO:0000256" key="10">
    <source>
        <dbReference type="PROSITE-ProRule" id="PRU01024"/>
    </source>
</evidence>
<dbReference type="PROSITE" id="PS01230">
    <property type="entry name" value="TRMA_1"/>
    <property type="match status" value="1"/>
</dbReference>
<proteinExistence type="inferred from homology"/>
<keyword evidence="4 10" id="KW-0808">Transferase</keyword>
<comment type="caution">
    <text evidence="12">The sequence shown here is derived from an EMBL/GenBank/DDBJ whole genome shotgun (WGS) entry which is preliminary data.</text>
</comment>
<name>A0ABV6BHJ0_9GAMM</name>
<dbReference type="GO" id="GO:0008168">
    <property type="term" value="F:methyltransferase activity"/>
    <property type="evidence" value="ECO:0007669"/>
    <property type="project" value="UniProtKB-KW"/>
</dbReference>
<dbReference type="RefSeq" id="WP_377247936.1">
    <property type="nucleotide sequence ID" value="NZ_JBHLXP010000005.1"/>
</dbReference>
<dbReference type="InterPro" id="IPR030390">
    <property type="entry name" value="MeTrfase_TrmA_AS"/>
</dbReference>
<dbReference type="InterPro" id="IPR010280">
    <property type="entry name" value="U5_MeTrfase_fam"/>
</dbReference>
<dbReference type="Proteomes" id="UP001589813">
    <property type="component" value="Unassembled WGS sequence"/>
</dbReference>
<feature type="binding site" evidence="10">
    <location>
        <position position="236"/>
    </location>
    <ligand>
        <name>S-adenosyl-L-methionine</name>
        <dbReference type="ChEBI" id="CHEBI:59789"/>
    </ligand>
</feature>
<dbReference type="EMBL" id="JBHLXP010000005">
    <property type="protein sequence ID" value="MFC0050339.1"/>
    <property type="molecule type" value="Genomic_DNA"/>
</dbReference>
<evidence type="ECO:0000313" key="13">
    <source>
        <dbReference type="Proteomes" id="UP001589813"/>
    </source>
</evidence>
<keyword evidence="3 10" id="KW-0489">Methyltransferase</keyword>
<dbReference type="PANTHER" id="PTHR11061">
    <property type="entry name" value="RNA M5U METHYLTRANSFERASE"/>
    <property type="match status" value="1"/>
</dbReference>
<dbReference type="PANTHER" id="PTHR11061:SF30">
    <property type="entry name" value="TRNA (URACIL(54)-C(5))-METHYLTRANSFERASE"/>
    <property type="match status" value="1"/>
</dbReference>
<dbReference type="NCBIfam" id="TIGR02085">
    <property type="entry name" value="meth_trns_rumB"/>
    <property type="match status" value="1"/>
</dbReference>
<evidence type="ECO:0000256" key="8">
    <source>
        <dbReference type="ARBA" id="ARBA00023014"/>
    </source>
</evidence>
<sequence length="371" mass="41282">MYCEAFASGKCVSCPHIHQSYLQQLQRKQAQLQQIFPELPLELPCPSETAHFRNKAKMVVMGSSQAPVLGILNADEQVDLTACQLYPTGFQQAFALLIDFIRLVGLEPYQLDSRRGELKFILLSYSELDGWLLRFVLRSQHHLAAIRKHLPALQQQWPTLKVVTVNLQPEHKAILEGEQEFVLSAEAMLRQQLNDVVLYLQPQSFFQTNSAVAAALYQTARDWTAALKPARIWDLFCGVGGFALHLASPEVQVTGIEISASAIDCATRAALERGVSIDFRALDATAFADAAAQAPDLLVVNPPRRGLGQSLCQRIETLKPKALLYSSCNPITLAKDLQSLPAYQPQRAQLFDMFPHTDHAEVLVLLLRQGD</sequence>
<evidence type="ECO:0000256" key="2">
    <source>
        <dbReference type="ARBA" id="ARBA00022552"/>
    </source>
</evidence>
<feature type="binding site" evidence="10">
    <location>
        <position position="207"/>
    </location>
    <ligand>
        <name>S-adenosyl-L-methionine</name>
        <dbReference type="ChEBI" id="CHEBI:59789"/>
    </ligand>
</feature>
<evidence type="ECO:0000256" key="11">
    <source>
        <dbReference type="PROSITE-ProRule" id="PRU10015"/>
    </source>
</evidence>
<feature type="active site" evidence="11">
    <location>
        <position position="328"/>
    </location>
</feature>
<reference evidence="12 13" key="1">
    <citation type="submission" date="2024-09" db="EMBL/GenBank/DDBJ databases">
        <authorList>
            <person name="Sun Q."/>
            <person name="Mori K."/>
        </authorList>
    </citation>
    <scope>NUCLEOTIDE SEQUENCE [LARGE SCALE GENOMIC DNA]</scope>
    <source>
        <strain evidence="12 13">KCTC 23315</strain>
    </source>
</reference>
<evidence type="ECO:0000256" key="6">
    <source>
        <dbReference type="ARBA" id="ARBA00022723"/>
    </source>
</evidence>
<gene>
    <name evidence="12" type="primary">rlmC</name>
    <name evidence="12" type="ORF">ACFFJP_18730</name>
</gene>
<protein>
    <recommendedName>
        <fullName evidence="9">23S rRNA (uracil(747)-C(5))-methyltransferase RlmC</fullName>
        <ecNumber evidence="9">2.1.1.189</ecNumber>
    </recommendedName>
</protein>
<keyword evidence="2" id="KW-0698">rRNA processing</keyword>
<keyword evidence="6" id="KW-0479">Metal-binding</keyword>
<comment type="similarity">
    <text evidence="10">Belongs to the class I-like SAM-binding methyltransferase superfamily. RNA M5U methyltransferase family.</text>
</comment>
<evidence type="ECO:0000256" key="7">
    <source>
        <dbReference type="ARBA" id="ARBA00023004"/>
    </source>
</evidence>
<dbReference type="EC" id="2.1.1.189" evidence="9"/>
<dbReference type="Gene3D" id="3.40.50.150">
    <property type="entry name" value="Vaccinia Virus protein VP39"/>
    <property type="match status" value="1"/>
</dbReference>
<feature type="active site" description="Nucleophile" evidence="10">
    <location>
        <position position="328"/>
    </location>
</feature>
<keyword evidence="1" id="KW-0004">4Fe-4S</keyword>
<feature type="binding site" evidence="10">
    <location>
        <position position="257"/>
    </location>
    <ligand>
        <name>S-adenosyl-L-methionine</name>
        <dbReference type="ChEBI" id="CHEBI:59789"/>
    </ligand>
</feature>
<dbReference type="PROSITE" id="PS51687">
    <property type="entry name" value="SAM_MT_RNA_M5U"/>
    <property type="match status" value="1"/>
</dbReference>
<evidence type="ECO:0000256" key="4">
    <source>
        <dbReference type="ARBA" id="ARBA00022679"/>
    </source>
</evidence>
<feature type="binding site" evidence="10">
    <location>
        <position position="301"/>
    </location>
    <ligand>
        <name>S-adenosyl-L-methionine</name>
        <dbReference type="ChEBI" id="CHEBI:59789"/>
    </ligand>
</feature>
<dbReference type="GO" id="GO:0032259">
    <property type="term" value="P:methylation"/>
    <property type="evidence" value="ECO:0007669"/>
    <property type="project" value="UniProtKB-KW"/>
</dbReference>
<evidence type="ECO:0000256" key="1">
    <source>
        <dbReference type="ARBA" id="ARBA00022485"/>
    </source>
</evidence>
<keyword evidence="13" id="KW-1185">Reference proteome</keyword>
<dbReference type="Gene3D" id="2.40.50.1070">
    <property type="match status" value="1"/>
</dbReference>
<accession>A0ABV6BHJ0</accession>
<evidence type="ECO:0000313" key="12">
    <source>
        <dbReference type="EMBL" id="MFC0050339.1"/>
    </source>
</evidence>
<evidence type="ECO:0000256" key="9">
    <source>
        <dbReference type="NCBIfam" id="TIGR02085"/>
    </source>
</evidence>
<organism evidence="12 13">
    <name type="scientific">Rheinheimera tilapiae</name>
    <dbReference type="NCBI Taxonomy" id="875043"/>
    <lineage>
        <taxon>Bacteria</taxon>
        <taxon>Pseudomonadati</taxon>
        <taxon>Pseudomonadota</taxon>
        <taxon>Gammaproteobacteria</taxon>
        <taxon>Chromatiales</taxon>
        <taxon>Chromatiaceae</taxon>
        <taxon>Rheinheimera</taxon>
    </lineage>
</organism>
<dbReference type="InterPro" id="IPR011825">
    <property type="entry name" value="23SrRNA_MeTrfase_RlmC"/>
</dbReference>
<dbReference type="SUPFAM" id="SSF53335">
    <property type="entry name" value="S-adenosyl-L-methionine-dependent methyltransferases"/>
    <property type="match status" value="1"/>
</dbReference>
<dbReference type="CDD" id="cd02440">
    <property type="entry name" value="AdoMet_MTases"/>
    <property type="match status" value="1"/>
</dbReference>
<dbReference type="Pfam" id="PF05958">
    <property type="entry name" value="tRNA_U5-meth_tr"/>
    <property type="match status" value="1"/>
</dbReference>
<keyword evidence="5 10" id="KW-0949">S-adenosyl-L-methionine</keyword>
<dbReference type="InterPro" id="IPR029063">
    <property type="entry name" value="SAM-dependent_MTases_sf"/>
</dbReference>
<keyword evidence="7" id="KW-0408">Iron</keyword>